<reference evidence="2" key="1">
    <citation type="journal article" date="2019" name="Int. J. Syst. Evol. Microbiol.">
        <title>The Global Catalogue of Microorganisms (GCM) 10K type strain sequencing project: providing services to taxonomists for standard genome sequencing and annotation.</title>
        <authorList>
            <consortium name="The Broad Institute Genomics Platform"/>
            <consortium name="The Broad Institute Genome Sequencing Center for Infectious Disease"/>
            <person name="Wu L."/>
            <person name="Ma J."/>
        </authorList>
    </citation>
    <scope>NUCLEOTIDE SEQUENCE [LARGE SCALE GENOMIC DNA]</scope>
    <source>
        <strain evidence="2">JCM 4504</strain>
    </source>
</reference>
<evidence type="ECO:0000313" key="1">
    <source>
        <dbReference type="EMBL" id="MFC6504526.1"/>
    </source>
</evidence>
<proteinExistence type="predicted"/>
<accession>A0ABW1Y1Y7</accession>
<organism evidence="1 2">
    <name type="scientific">Streptomyces plicatus</name>
    <dbReference type="NCBI Taxonomy" id="1922"/>
    <lineage>
        <taxon>Bacteria</taxon>
        <taxon>Bacillati</taxon>
        <taxon>Actinomycetota</taxon>
        <taxon>Actinomycetes</taxon>
        <taxon>Kitasatosporales</taxon>
        <taxon>Streptomycetaceae</taxon>
        <taxon>Streptomyces</taxon>
        <taxon>Streptomyces rochei group</taxon>
    </lineage>
</organism>
<protein>
    <submittedName>
        <fullName evidence="1">DNA sulfur modification protein DndB</fullName>
    </submittedName>
</protein>
<dbReference type="CDD" id="cd16414">
    <property type="entry name" value="dndB_like"/>
    <property type="match status" value="1"/>
</dbReference>
<dbReference type="Pfam" id="PF14072">
    <property type="entry name" value="DndB"/>
    <property type="match status" value="1"/>
</dbReference>
<gene>
    <name evidence="1" type="ORF">ACFQFF_24235</name>
</gene>
<dbReference type="RefSeq" id="WP_193448636.1">
    <property type="nucleotide sequence ID" value="NZ_BMUJ01000001.1"/>
</dbReference>
<comment type="caution">
    <text evidence="1">The sequence shown here is derived from an EMBL/GenBank/DDBJ whole genome shotgun (WGS) entry which is preliminary data.</text>
</comment>
<dbReference type="Proteomes" id="UP001596321">
    <property type="component" value="Unassembled WGS sequence"/>
</dbReference>
<sequence>MSINIDTSRLKGVVPSSTYLAQRSFQGGRVVYTVRVPLADLPTILPVPSPEQPDEDNRKVDAKHAREFGEYLDTKPDWVAPALLARDNGGCKFEPANSEGNVGYLEVPWAVGTITRLSTIDGQHRVLGVHLEQKRITEAIADVDRSLLRMVSPEKIAKANEEKQALVDRLERLKNEYVGLDIYVELDNLKARQMFVDVADNAKGISAAVRARFDAYKVANRTLSDVMRHPMLKGRVDPEQDRMTPKNTNFIGAKHVADITRAVLVGPGGRIGKKVETEISDSEVIEAVKDYLDIISVAFTDLADMTEDRTPAVTVRNKSLLGSVGMLRVLAGVFRDLREAKVSDDEITIFFKKLDKHMTAPVSESSLWRSLPETSEHFEMEAKAPIMRQQNLVALNKVITSWYKKAPAVL</sequence>
<dbReference type="InterPro" id="IPR017642">
    <property type="entry name" value="DNA_S_mod_DndB"/>
</dbReference>
<dbReference type="EMBL" id="JBHSUW010000001">
    <property type="protein sequence ID" value="MFC6504526.1"/>
    <property type="molecule type" value="Genomic_DNA"/>
</dbReference>
<evidence type="ECO:0000313" key="2">
    <source>
        <dbReference type="Proteomes" id="UP001596321"/>
    </source>
</evidence>
<keyword evidence="2" id="KW-1185">Reference proteome</keyword>
<name>A0ABW1Y1Y7_STRPL</name>